<reference evidence="1 2" key="1">
    <citation type="submission" date="2019-08" db="EMBL/GenBank/DDBJ databases">
        <title>Bacillus genomes from the desert of Cuatro Cienegas, Coahuila.</title>
        <authorList>
            <person name="Olmedo-Alvarez G."/>
        </authorList>
    </citation>
    <scope>NUCLEOTIDE SEQUENCE [LARGE SCALE GENOMIC DNA]</scope>
    <source>
        <strain evidence="1 2">CH37_1T</strain>
    </source>
</reference>
<accession>A0A5D4S140</accession>
<name>A0A5D4S140_9BACI</name>
<evidence type="ECO:0000313" key="1">
    <source>
        <dbReference type="EMBL" id="TYS55754.1"/>
    </source>
</evidence>
<dbReference type="EMBL" id="VTES01000015">
    <property type="protein sequence ID" value="TYS55754.1"/>
    <property type="molecule type" value="Genomic_DNA"/>
</dbReference>
<sequence length="202" mass="22819">MTLDQLIELIRGQIRDNQEPFTFAKKTEEQPDELEMFVEQALIDYSRWKPIEEKPGAINLQAGTVLYDLPSDFMEMKSFPVNVTCQVLGQQLLLIDVPETAMQIPYTYKAAHSAESVPLTDKVCIAWFAAAQALRAITSDTKKLDSYVSYNLKDVLQVDAKESNRVVTILKENAASLEEKYKERVMYPAEQHASGAAFMTFG</sequence>
<gene>
    <name evidence="1" type="ORF">FZD47_25335</name>
</gene>
<protein>
    <submittedName>
        <fullName evidence="1">Uncharacterized protein</fullName>
    </submittedName>
</protein>
<dbReference type="Proteomes" id="UP000323732">
    <property type="component" value="Unassembled WGS sequence"/>
</dbReference>
<dbReference type="AlphaFoldDB" id="A0A5D4S140"/>
<dbReference type="RefSeq" id="WP_148951117.1">
    <property type="nucleotide sequence ID" value="NZ_VTES01000015.1"/>
</dbReference>
<organism evidence="1 2">
    <name type="scientific">Bacillus infantis</name>
    <dbReference type="NCBI Taxonomy" id="324767"/>
    <lineage>
        <taxon>Bacteria</taxon>
        <taxon>Bacillati</taxon>
        <taxon>Bacillota</taxon>
        <taxon>Bacilli</taxon>
        <taxon>Bacillales</taxon>
        <taxon>Bacillaceae</taxon>
        <taxon>Bacillus</taxon>
    </lineage>
</organism>
<evidence type="ECO:0000313" key="2">
    <source>
        <dbReference type="Proteomes" id="UP000323732"/>
    </source>
</evidence>
<proteinExistence type="predicted"/>
<comment type="caution">
    <text evidence="1">The sequence shown here is derived from an EMBL/GenBank/DDBJ whole genome shotgun (WGS) entry which is preliminary data.</text>
</comment>